<keyword evidence="5" id="KW-0408">Iron</keyword>
<dbReference type="InterPro" id="IPR058240">
    <property type="entry name" value="rSAM_sf"/>
</dbReference>
<dbReference type="SUPFAM" id="SSF102114">
    <property type="entry name" value="Radical SAM enzymes"/>
    <property type="match status" value="1"/>
</dbReference>
<dbReference type="InterPro" id="IPR023867">
    <property type="entry name" value="Sulphatase_maturase_rSAM"/>
</dbReference>
<dbReference type="InterPro" id="IPR000385">
    <property type="entry name" value="MoaA_NifB_PqqE_Fe-S-bd_CS"/>
</dbReference>
<evidence type="ECO:0000256" key="5">
    <source>
        <dbReference type="ARBA" id="ARBA00023004"/>
    </source>
</evidence>
<protein>
    <submittedName>
        <fullName evidence="9">Radical SAM protein with 4Fe4S-binding SPASM domain</fullName>
    </submittedName>
</protein>
<evidence type="ECO:0000313" key="10">
    <source>
        <dbReference type="Proteomes" id="UP000295066"/>
    </source>
</evidence>
<dbReference type="OrthoDB" id="7021155at2"/>
<comment type="cofactor">
    <cofactor evidence="1">
        <name>[4Fe-4S] cluster</name>
        <dbReference type="ChEBI" id="CHEBI:49883"/>
    </cofactor>
</comment>
<evidence type="ECO:0000313" key="9">
    <source>
        <dbReference type="EMBL" id="TDY53188.1"/>
    </source>
</evidence>
<dbReference type="PROSITE" id="PS01305">
    <property type="entry name" value="MOAA_NIFB_PQQE"/>
    <property type="match status" value="1"/>
</dbReference>
<dbReference type="SFLD" id="SFLDG01386">
    <property type="entry name" value="main_SPASM_domain-containing"/>
    <property type="match status" value="1"/>
</dbReference>
<evidence type="ECO:0000259" key="8">
    <source>
        <dbReference type="Pfam" id="PF04055"/>
    </source>
</evidence>
<keyword evidence="10" id="KW-1185">Reference proteome</keyword>
<feature type="domain" description="Radical SAM core" evidence="8">
    <location>
        <begin position="123"/>
        <end position="285"/>
    </location>
</feature>
<dbReference type="CDD" id="cd01335">
    <property type="entry name" value="Radical_SAM"/>
    <property type="match status" value="1"/>
</dbReference>
<organism evidence="9 10">
    <name type="scientific">Aminivibrio pyruvatiphilus</name>
    <dbReference type="NCBI Taxonomy" id="1005740"/>
    <lineage>
        <taxon>Bacteria</taxon>
        <taxon>Thermotogati</taxon>
        <taxon>Synergistota</taxon>
        <taxon>Synergistia</taxon>
        <taxon>Synergistales</taxon>
        <taxon>Aminobacteriaceae</taxon>
        <taxon>Aminivibrio</taxon>
    </lineage>
</organism>
<evidence type="ECO:0000256" key="6">
    <source>
        <dbReference type="ARBA" id="ARBA00023014"/>
    </source>
</evidence>
<dbReference type="InterPro" id="IPR013785">
    <property type="entry name" value="Aldolase_TIM"/>
</dbReference>
<dbReference type="RefSeq" id="WP_133959160.1">
    <property type="nucleotide sequence ID" value="NZ_SORI01000031.1"/>
</dbReference>
<dbReference type="PANTHER" id="PTHR43273:SF3">
    <property type="entry name" value="ANAEROBIC SULFATASE-MATURATING ENZYME HOMOLOG ASLB-RELATED"/>
    <property type="match status" value="1"/>
</dbReference>
<evidence type="ECO:0000256" key="3">
    <source>
        <dbReference type="ARBA" id="ARBA00022691"/>
    </source>
</evidence>
<accession>A0A4R8LY52</accession>
<evidence type="ECO:0000256" key="4">
    <source>
        <dbReference type="ARBA" id="ARBA00022723"/>
    </source>
</evidence>
<name>A0A4R8LY52_9BACT</name>
<dbReference type="Gene3D" id="3.20.20.70">
    <property type="entry name" value="Aldolase class I"/>
    <property type="match status" value="1"/>
</dbReference>
<evidence type="ECO:0000256" key="1">
    <source>
        <dbReference type="ARBA" id="ARBA00001966"/>
    </source>
</evidence>
<dbReference type="GO" id="GO:0051539">
    <property type="term" value="F:4 iron, 4 sulfur cluster binding"/>
    <property type="evidence" value="ECO:0007669"/>
    <property type="project" value="UniProtKB-KW"/>
</dbReference>
<comment type="similarity">
    <text evidence="7">Belongs to the radical SAM superfamily. Anaerobic sulfatase-maturating enzyme family.</text>
</comment>
<reference evidence="9 10" key="1">
    <citation type="submission" date="2019-03" db="EMBL/GenBank/DDBJ databases">
        <title>Genomic Encyclopedia of Type Strains, Phase IV (KMG-IV): sequencing the most valuable type-strain genomes for metagenomic binning, comparative biology and taxonomic classification.</title>
        <authorList>
            <person name="Goeker M."/>
        </authorList>
    </citation>
    <scope>NUCLEOTIDE SEQUENCE [LARGE SCALE GENOMIC DNA]</scope>
    <source>
        <strain evidence="9 10">DSM 25964</strain>
    </source>
</reference>
<dbReference type="SFLD" id="SFLDG01384">
    <property type="entry name" value="thioether_bond_formation_requi"/>
    <property type="match status" value="1"/>
</dbReference>
<dbReference type="InterPro" id="IPR007197">
    <property type="entry name" value="rSAM"/>
</dbReference>
<keyword evidence="6" id="KW-0411">Iron-sulfur</keyword>
<dbReference type="Pfam" id="PF04055">
    <property type="entry name" value="Radical_SAM"/>
    <property type="match status" value="1"/>
</dbReference>
<evidence type="ECO:0000256" key="7">
    <source>
        <dbReference type="ARBA" id="ARBA00023601"/>
    </source>
</evidence>
<keyword evidence="4" id="KW-0479">Metal-binding</keyword>
<dbReference type="SFLD" id="SFLDG01067">
    <property type="entry name" value="SPASM/twitch_domain_containing"/>
    <property type="match status" value="1"/>
</dbReference>
<dbReference type="GO" id="GO:0016491">
    <property type="term" value="F:oxidoreductase activity"/>
    <property type="evidence" value="ECO:0007669"/>
    <property type="project" value="InterPro"/>
</dbReference>
<dbReference type="PANTHER" id="PTHR43273">
    <property type="entry name" value="ANAEROBIC SULFATASE-MATURATING ENZYME HOMOLOG ASLB-RELATED"/>
    <property type="match status" value="1"/>
</dbReference>
<keyword evidence="2" id="KW-0004">4Fe-4S</keyword>
<proteinExistence type="inferred from homology"/>
<dbReference type="GO" id="GO:0046872">
    <property type="term" value="F:metal ion binding"/>
    <property type="evidence" value="ECO:0007669"/>
    <property type="project" value="UniProtKB-KW"/>
</dbReference>
<dbReference type="Proteomes" id="UP000295066">
    <property type="component" value="Unassembled WGS sequence"/>
</dbReference>
<comment type="caution">
    <text evidence="9">The sequence shown here is derived from an EMBL/GenBank/DDBJ whole genome shotgun (WGS) entry which is preliminary data.</text>
</comment>
<gene>
    <name evidence="9" type="ORF">C8D99_13120</name>
</gene>
<dbReference type="SFLD" id="SFLDS00029">
    <property type="entry name" value="Radical_SAM"/>
    <property type="match status" value="1"/>
</dbReference>
<evidence type="ECO:0000256" key="2">
    <source>
        <dbReference type="ARBA" id="ARBA00022485"/>
    </source>
</evidence>
<dbReference type="AlphaFoldDB" id="A0A4R8LY52"/>
<sequence>MADIPAASVINDRYPMVRLFRHGEDVVLYDGKAHFAVILSNDELEVLEAFLAGRQEEEIVASFSSRLGRNPIAELCGKLERLRERGVFTGGPAETVSPAGKEEIRNLLEYYDRNILLRKFCLEVTEDCNFRCTYCKRTIADDFRPHSGNRMSEENAFMAIRYYFQKYTSFFSRLSDEKKELLLKIVPPGLSWYGGEPFLNFGLIQKTADFFKALPWEDFSIGRESFHFTVNTNLSIMSDEILAFLVDNDVILFASLDGPEEEHDRCRVFPDGSGTFRLACSNLLKIRKFNGAYFRRRVSLFGVLTEDHDHERCQTFNRGIGAFQSRHFPAQYTGVFVPDPEETVRRGLAEFYENLGRFAEVAEAQAGRDEIDMECFAGLLQFAGLVFDNPSGSNFLKLSLTCPMGFDNLMAAANGDYLLCHKVSGNLPIGHCLKGLDFEKLVEVNRKYAGTVNSGECRSCWAVRFCRICAAARMSGEGFINPTPQECDVLRLDIAFRFACFLHLARNHPDILARIFQYKRDPEHCVGVIDINDF</sequence>
<keyword evidence="3" id="KW-0949">S-adenosyl-L-methionine</keyword>
<dbReference type="EMBL" id="SORI01000031">
    <property type="protein sequence ID" value="TDY53188.1"/>
    <property type="molecule type" value="Genomic_DNA"/>
</dbReference>